<organism evidence="1">
    <name type="scientific">uncultured Caudovirales phage</name>
    <dbReference type="NCBI Taxonomy" id="2100421"/>
    <lineage>
        <taxon>Viruses</taxon>
        <taxon>Duplodnaviria</taxon>
        <taxon>Heunggongvirae</taxon>
        <taxon>Uroviricota</taxon>
        <taxon>Caudoviricetes</taxon>
        <taxon>Peduoviridae</taxon>
        <taxon>Maltschvirus</taxon>
        <taxon>Maltschvirus maltsch</taxon>
    </lineage>
</organism>
<sequence length="94" mass="10591">MNFNSVEYTVPAHRLCGIVNDDETLFDCNSDPKDYKAFKAFCEHEVKDAIVEVVSEEPYFANNHDANSYGVLPCDVVDCVFHFPLTIQTELIAA</sequence>
<gene>
    <name evidence="1" type="ORF">UFOVP431_29</name>
</gene>
<proteinExistence type="predicted"/>
<accession>A0A6J5MUX6</accession>
<reference evidence="1" key="1">
    <citation type="submission" date="2020-04" db="EMBL/GenBank/DDBJ databases">
        <authorList>
            <person name="Chiriac C."/>
            <person name="Salcher M."/>
            <person name="Ghai R."/>
            <person name="Kavagutti S V."/>
        </authorList>
    </citation>
    <scope>NUCLEOTIDE SEQUENCE</scope>
</reference>
<protein>
    <submittedName>
        <fullName evidence="1">Uncharacterized protein</fullName>
    </submittedName>
</protein>
<name>A0A6J5MUX6_9CAUD</name>
<dbReference type="EMBL" id="LR796483">
    <property type="protein sequence ID" value="CAB4147419.1"/>
    <property type="molecule type" value="Genomic_DNA"/>
</dbReference>
<evidence type="ECO:0000313" key="1">
    <source>
        <dbReference type="EMBL" id="CAB4147419.1"/>
    </source>
</evidence>